<evidence type="ECO:0000256" key="2">
    <source>
        <dbReference type="ARBA" id="ARBA00022649"/>
    </source>
</evidence>
<dbReference type="EMBL" id="PFHR01000199">
    <property type="protein sequence ID" value="PIW96674.1"/>
    <property type="molecule type" value="Genomic_DNA"/>
</dbReference>
<dbReference type="Gene3D" id="6.10.10.120">
    <property type="entry name" value="Antitoxin ParD1-like"/>
    <property type="match status" value="1"/>
</dbReference>
<accession>A0A2M7IN87</accession>
<comment type="similarity">
    <text evidence="1">Belongs to the ParD antitoxin family.</text>
</comment>
<name>A0A2M7IN87_9BACT</name>
<keyword evidence="2" id="KW-1277">Toxin-antitoxin system</keyword>
<dbReference type="Proteomes" id="UP000230837">
    <property type="component" value="Unassembled WGS sequence"/>
</dbReference>
<dbReference type="NCBIfam" id="TIGR02606">
    <property type="entry name" value="antidote_CC2985"/>
    <property type="match status" value="1"/>
</dbReference>
<dbReference type="PANTHER" id="PTHR36582:SF2">
    <property type="entry name" value="ANTITOXIN PARD"/>
    <property type="match status" value="1"/>
</dbReference>
<dbReference type="PANTHER" id="PTHR36582">
    <property type="entry name" value="ANTITOXIN PARD"/>
    <property type="match status" value="1"/>
</dbReference>
<dbReference type="SUPFAM" id="SSF47598">
    <property type="entry name" value="Ribbon-helix-helix"/>
    <property type="match status" value="1"/>
</dbReference>
<organism evidence="3 4">
    <name type="scientific">Candidatus Kaiserbacteria bacterium CG_4_8_14_3_um_filter_38_9</name>
    <dbReference type="NCBI Taxonomy" id="1974599"/>
    <lineage>
        <taxon>Bacteria</taxon>
        <taxon>Candidatus Kaiseribacteriota</taxon>
    </lineage>
</organism>
<protein>
    <submittedName>
        <fullName evidence="3">Type II toxin-antitoxin system ParD family antitoxin</fullName>
    </submittedName>
</protein>
<sequence>MSKTTSVNLGNHFEKAVNKWVINGRYGSASEALRAGLRLLEEQEAKFAMLQQALTKGENSGESRRSFREIVNETKSEIYGK</sequence>
<dbReference type="InterPro" id="IPR010985">
    <property type="entry name" value="Ribbon_hlx_hlx"/>
</dbReference>
<comment type="caution">
    <text evidence="3">The sequence shown here is derived from an EMBL/GenBank/DDBJ whole genome shotgun (WGS) entry which is preliminary data.</text>
</comment>
<gene>
    <name evidence="3" type="ORF">COZ82_03735</name>
</gene>
<reference evidence="4" key="1">
    <citation type="submission" date="2017-09" db="EMBL/GenBank/DDBJ databases">
        <title>Depth-based differentiation of microbial function through sediment-hosted aquifers and enrichment of novel symbionts in the deep terrestrial subsurface.</title>
        <authorList>
            <person name="Probst A.J."/>
            <person name="Ladd B."/>
            <person name="Jarett J.K."/>
            <person name="Geller-Mcgrath D.E."/>
            <person name="Sieber C.M.K."/>
            <person name="Emerson J.B."/>
            <person name="Anantharaman K."/>
            <person name="Thomas B.C."/>
            <person name="Malmstrom R."/>
            <person name="Stieglmeier M."/>
            <person name="Klingl A."/>
            <person name="Woyke T."/>
            <person name="Ryan C.M."/>
            <person name="Banfield J.F."/>
        </authorList>
    </citation>
    <scope>NUCLEOTIDE SEQUENCE [LARGE SCALE GENOMIC DNA]</scope>
</reference>
<evidence type="ECO:0000313" key="3">
    <source>
        <dbReference type="EMBL" id="PIW96674.1"/>
    </source>
</evidence>
<evidence type="ECO:0000256" key="1">
    <source>
        <dbReference type="ARBA" id="ARBA00008580"/>
    </source>
</evidence>
<proteinExistence type="inferred from homology"/>
<dbReference type="GO" id="GO:0006355">
    <property type="term" value="P:regulation of DNA-templated transcription"/>
    <property type="evidence" value="ECO:0007669"/>
    <property type="project" value="InterPro"/>
</dbReference>
<dbReference type="InterPro" id="IPR022789">
    <property type="entry name" value="ParD"/>
</dbReference>
<dbReference type="CDD" id="cd22231">
    <property type="entry name" value="RHH_NikR_HicB-like"/>
    <property type="match status" value="1"/>
</dbReference>
<dbReference type="Pfam" id="PF03693">
    <property type="entry name" value="ParD_antitoxin"/>
    <property type="match status" value="1"/>
</dbReference>
<dbReference type="AlphaFoldDB" id="A0A2M7IN87"/>
<evidence type="ECO:0000313" key="4">
    <source>
        <dbReference type="Proteomes" id="UP000230837"/>
    </source>
</evidence>
<dbReference type="InterPro" id="IPR038296">
    <property type="entry name" value="ParD_sf"/>
</dbReference>